<name>A0A023G0H4_AMBPA</name>
<dbReference type="PANTHER" id="PTHR10283">
    <property type="entry name" value="SOLUTE CARRIER FAMILY 13 MEMBER"/>
    <property type="match status" value="1"/>
</dbReference>
<dbReference type="EMBL" id="GBBL01000842">
    <property type="protein sequence ID" value="JAC26478.1"/>
    <property type="molecule type" value="mRNA"/>
</dbReference>
<feature type="transmembrane region" description="Helical" evidence="5">
    <location>
        <begin position="35"/>
        <end position="57"/>
    </location>
</feature>
<comment type="subcellular location">
    <subcellularLocation>
        <location evidence="1">Membrane</location>
        <topology evidence="1">Multi-pass membrane protein</topology>
    </subcellularLocation>
</comment>
<proteinExistence type="evidence at transcript level"/>
<keyword evidence="2 5" id="KW-0812">Transmembrane</keyword>
<accession>A0A023G0H4</accession>
<evidence type="ECO:0000256" key="2">
    <source>
        <dbReference type="ARBA" id="ARBA00022692"/>
    </source>
</evidence>
<evidence type="ECO:0000313" key="6">
    <source>
        <dbReference type="EMBL" id="JAC26478.1"/>
    </source>
</evidence>
<dbReference type="PANTHER" id="PTHR10283:SF82">
    <property type="entry name" value="SOLUTE CARRIER FAMILY 13 MEMBER 2"/>
    <property type="match status" value="1"/>
</dbReference>
<dbReference type="GO" id="GO:0022857">
    <property type="term" value="F:transmembrane transporter activity"/>
    <property type="evidence" value="ECO:0007669"/>
    <property type="project" value="TreeGrafter"/>
</dbReference>
<evidence type="ECO:0000256" key="3">
    <source>
        <dbReference type="ARBA" id="ARBA00022989"/>
    </source>
</evidence>
<sequence>MIPTTIASNYAFLLPVGTPANAMVYEHGRLTIAEMVVPGFLAKIITLFVTFLVTYALGDPIFGMFQEADWVSPLVSAGNVSTTAIPEMS</sequence>
<reference evidence="6" key="1">
    <citation type="submission" date="2014-03" db="EMBL/GenBank/DDBJ databases">
        <title>The sialotranscriptome of Amblyomma triste, Amblyomma parvum and Amblyomma cajennense ticks, uncovered by 454-based RNA-seq.</title>
        <authorList>
            <person name="Garcia G.R."/>
            <person name="Gardinassi L.G."/>
            <person name="Ribeiro J.M."/>
            <person name="Anatrielo E."/>
            <person name="Ferreira B.R."/>
            <person name="Moreira H.N."/>
            <person name="Mafra C."/>
            <person name="Olegario M.M."/>
            <person name="Szabo P.J."/>
            <person name="Miranda-Santos I.K."/>
            <person name="Maruyama S.R."/>
        </authorList>
    </citation>
    <scope>NUCLEOTIDE SEQUENCE</scope>
    <source>
        <strain evidence="6">Araguapaz</strain>
        <tissue evidence="6">Salivary glands</tissue>
    </source>
</reference>
<evidence type="ECO:0000256" key="1">
    <source>
        <dbReference type="ARBA" id="ARBA00004141"/>
    </source>
</evidence>
<keyword evidence="4 5" id="KW-0472">Membrane</keyword>
<dbReference type="GO" id="GO:0005886">
    <property type="term" value="C:plasma membrane"/>
    <property type="evidence" value="ECO:0007669"/>
    <property type="project" value="TreeGrafter"/>
</dbReference>
<dbReference type="AlphaFoldDB" id="A0A023G0H4"/>
<protein>
    <submittedName>
        <fullName evidence="6">Putative na+/dicarboxylate na+/tricarboxylate</fullName>
    </submittedName>
</protein>
<evidence type="ECO:0000256" key="4">
    <source>
        <dbReference type="ARBA" id="ARBA00023136"/>
    </source>
</evidence>
<keyword evidence="3 5" id="KW-1133">Transmembrane helix</keyword>
<organism evidence="6">
    <name type="scientific">Amblyomma parvum</name>
    <name type="common">South American tick</name>
    <dbReference type="NCBI Taxonomy" id="251391"/>
    <lineage>
        <taxon>Eukaryota</taxon>
        <taxon>Metazoa</taxon>
        <taxon>Ecdysozoa</taxon>
        <taxon>Arthropoda</taxon>
        <taxon>Chelicerata</taxon>
        <taxon>Arachnida</taxon>
        <taxon>Acari</taxon>
        <taxon>Parasitiformes</taxon>
        <taxon>Ixodida</taxon>
        <taxon>Ixodoidea</taxon>
        <taxon>Ixodidae</taxon>
        <taxon>Amblyomminae</taxon>
        <taxon>Amblyomma</taxon>
    </lineage>
</organism>
<evidence type="ECO:0000256" key="5">
    <source>
        <dbReference type="SAM" id="Phobius"/>
    </source>
</evidence>